<evidence type="ECO:0000313" key="3">
    <source>
        <dbReference type="Proteomes" id="UP000680116"/>
    </source>
</evidence>
<gene>
    <name evidence="2" type="ORF">LYB30171_00129</name>
</gene>
<sequence>MSLIRRVIVALLPVVALAGLIALVVAVGGCERDATAPAPVATGPVDAVRQLADDLRGNDLVAYAAHALPPPLHARMAASWTAGRTIWPLTELPLDDRLPAFVTVLAAPDSEKTLLAAYQRQFAGADRELRTAAATLGLFAGQYVREAGDYSDAERGHYLQMIAALGQWASQAPLGDPALARAAVPQLTTAARLTGLAGGVEAFHKAGMERSLRRIGPFFQRFKQVLVSYGLDLDQALAGSQVTLLEQTGERARVAVNYTLAGQPVAAEVELERHDGRWYLTDLLRHAEVEAAGVPAVPPAGAAPGTSPAPERSNETPEPALTVR</sequence>
<accession>A0ABM8UBZ3</accession>
<proteinExistence type="predicted"/>
<name>A0ABM8UBZ3_9GAMM</name>
<dbReference type="EMBL" id="OU015430">
    <property type="protein sequence ID" value="CAG4967820.1"/>
    <property type="molecule type" value="Genomic_DNA"/>
</dbReference>
<dbReference type="PROSITE" id="PS51257">
    <property type="entry name" value="PROKAR_LIPOPROTEIN"/>
    <property type="match status" value="1"/>
</dbReference>
<feature type="compositionally biased region" description="Low complexity" evidence="1">
    <location>
        <begin position="295"/>
        <end position="311"/>
    </location>
</feature>
<dbReference type="Proteomes" id="UP000680116">
    <property type="component" value="Chromosome"/>
</dbReference>
<organism evidence="2 3">
    <name type="scientific">Novilysobacter luteus</name>
    <dbReference type="NCBI Taxonomy" id="2822368"/>
    <lineage>
        <taxon>Bacteria</taxon>
        <taxon>Pseudomonadati</taxon>
        <taxon>Pseudomonadota</taxon>
        <taxon>Gammaproteobacteria</taxon>
        <taxon>Lysobacterales</taxon>
        <taxon>Lysobacteraceae</taxon>
        <taxon>Novilysobacter</taxon>
    </lineage>
</organism>
<dbReference type="RefSeq" id="WP_215219167.1">
    <property type="nucleotide sequence ID" value="NZ_OU015430.1"/>
</dbReference>
<reference evidence="2 3" key="1">
    <citation type="submission" date="2021-04" db="EMBL/GenBank/DDBJ databases">
        <authorList>
            <person name="Rodrigo-Torres L."/>
            <person name="Arahal R. D."/>
            <person name="Lucena T."/>
        </authorList>
    </citation>
    <scope>NUCLEOTIDE SEQUENCE [LARGE SCALE GENOMIC DNA]</scope>
    <source>
        <strain evidence="2 3">CECT 30171</strain>
    </source>
</reference>
<protein>
    <submittedName>
        <fullName evidence="2">Uncharacterized protein</fullName>
    </submittedName>
</protein>
<feature type="region of interest" description="Disordered" evidence="1">
    <location>
        <begin position="295"/>
        <end position="324"/>
    </location>
</feature>
<evidence type="ECO:0000256" key="1">
    <source>
        <dbReference type="SAM" id="MobiDB-lite"/>
    </source>
</evidence>
<keyword evidence="3" id="KW-1185">Reference proteome</keyword>
<evidence type="ECO:0000313" key="2">
    <source>
        <dbReference type="EMBL" id="CAG4967820.1"/>
    </source>
</evidence>